<sequence>MGFYETWRSGVRWIGHEGDLIAFHSLFFLDPSRNIILFLAYNSAGAGDKPRPEIIDMFSDRYFPIAGGQKFLSLSRKDLDAIQGTYQSTRRADSTRLKLEALFSQRSATVDKDGVLHVEDTKDLRGHTIRWKPIGKDLWQEIDGQRRLFAIRDNHGRVIRLAGDFAGAQAQRVSWYENGGFVLFAVGASFVVLLAVVIAAVSRWVRRLFFRNRPRPAPQPGTQWLPFSAQAAAWVWSVLLISIATFVAVNADDLMPPTHAWDKYFILMNIVTLGAILLGLFVLVASVQVWSHPSLRSITKLKFSLVALSCLVLSWFSIHWHLIGPLRI</sequence>
<keyword evidence="1" id="KW-0812">Transmembrane</keyword>
<proteinExistence type="predicted"/>
<dbReference type="KEGG" id="abas:ACPOL_3967"/>
<dbReference type="EMBL" id="CP030840">
    <property type="protein sequence ID" value="AXC13246.1"/>
    <property type="molecule type" value="Genomic_DNA"/>
</dbReference>
<feature type="transmembrane region" description="Helical" evidence="1">
    <location>
        <begin position="264"/>
        <end position="291"/>
    </location>
</feature>
<feature type="transmembrane region" description="Helical" evidence="1">
    <location>
        <begin position="225"/>
        <end position="249"/>
    </location>
</feature>
<reference evidence="2 3" key="1">
    <citation type="journal article" date="2018" name="Front. Microbiol.">
        <title>Hydrolytic Capabilities as a Key to Environmental Success: Chitinolytic and Cellulolytic Acidobacteria From Acidic Sub-arctic Soils and Boreal Peatlands.</title>
        <authorList>
            <person name="Belova S.E."/>
            <person name="Ravin N.V."/>
            <person name="Pankratov T.A."/>
            <person name="Rakitin A.L."/>
            <person name="Ivanova A.A."/>
            <person name="Beletsky A.V."/>
            <person name="Mardanov A.V."/>
            <person name="Sinninghe Damste J.S."/>
            <person name="Dedysh S.N."/>
        </authorList>
    </citation>
    <scope>NUCLEOTIDE SEQUENCE [LARGE SCALE GENOMIC DNA]</scope>
    <source>
        <strain evidence="2 3">SBC82</strain>
    </source>
</reference>
<evidence type="ECO:0000256" key="1">
    <source>
        <dbReference type="SAM" id="Phobius"/>
    </source>
</evidence>
<evidence type="ECO:0000313" key="2">
    <source>
        <dbReference type="EMBL" id="AXC13246.1"/>
    </source>
</evidence>
<evidence type="ECO:0000313" key="3">
    <source>
        <dbReference type="Proteomes" id="UP000253606"/>
    </source>
</evidence>
<name>A0A2Z5G422_9BACT</name>
<keyword evidence="3" id="KW-1185">Reference proteome</keyword>
<feature type="transmembrane region" description="Helical" evidence="1">
    <location>
        <begin position="181"/>
        <end position="205"/>
    </location>
</feature>
<keyword evidence="1" id="KW-1133">Transmembrane helix</keyword>
<feature type="transmembrane region" description="Helical" evidence="1">
    <location>
        <begin position="303"/>
        <end position="323"/>
    </location>
</feature>
<accession>A0A2Z5G422</accession>
<keyword evidence="1" id="KW-0472">Membrane</keyword>
<dbReference type="Proteomes" id="UP000253606">
    <property type="component" value="Chromosome"/>
</dbReference>
<dbReference type="AlphaFoldDB" id="A0A2Z5G422"/>
<protein>
    <submittedName>
        <fullName evidence="2">Beta-lactamase</fullName>
    </submittedName>
</protein>
<organism evidence="2 3">
    <name type="scientific">Acidisarcina polymorpha</name>
    <dbReference type="NCBI Taxonomy" id="2211140"/>
    <lineage>
        <taxon>Bacteria</taxon>
        <taxon>Pseudomonadati</taxon>
        <taxon>Acidobacteriota</taxon>
        <taxon>Terriglobia</taxon>
        <taxon>Terriglobales</taxon>
        <taxon>Acidobacteriaceae</taxon>
        <taxon>Acidisarcina</taxon>
    </lineage>
</organism>
<gene>
    <name evidence="2" type="ORF">ACPOL_3967</name>
</gene>